<proteinExistence type="predicted"/>
<dbReference type="GO" id="GO:0003824">
    <property type="term" value="F:catalytic activity"/>
    <property type="evidence" value="ECO:0007669"/>
    <property type="project" value="InterPro"/>
</dbReference>
<dbReference type="Pfam" id="PF04055">
    <property type="entry name" value="Radical_SAM"/>
    <property type="match status" value="1"/>
</dbReference>
<evidence type="ECO:0000256" key="3">
    <source>
        <dbReference type="ARBA" id="ARBA00022723"/>
    </source>
</evidence>
<dbReference type="STRING" id="404380.Gbem_1410"/>
<keyword evidence="2" id="KW-0949">S-adenosyl-L-methionine</keyword>
<dbReference type="InterPro" id="IPR007197">
    <property type="entry name" value="rSAM"/>
</dbReference>
<dbReference type="PANTHER" id="PTHR43409">
    <property type="entry name" value="ANAEROBIC MAGNESIUM-PROTOPORPHYRIN IX MONOMETHYL ESTER CYCLASE-RELATED"/>
    <property type="match status" value="1"/>
</dbReference>
<protein>
    <submittedName>
        <fullName evidence="7">Radical SAM domain iron-sulfur cluster-binding oxidoreductase</fullName>
    </submittedName>
</protein>
<sequence length="377" mass="42615">MPPYAGFEQGPIRPPSEADSLLIRVNRNCPWNRCTFCSIYKKQKFSIRPVEDVIRDIDTIYHLITNIAQGVPPQNLRGDHQGVLAAWSWYCSGMQSVFLQDADCFTYRPENLARILNHLKERFPGVKRITCYARSESLARTPDAALRELAAAGLNRIHVGMETGSEALLRLVRKGVDKEGQVQAGLKVKGAGIELSEYFLAGLGGTELSREHAEESADVINRINPDFIRFRNLHIREGIDLFPGSPDKSFRFASDAVLAREIGTFLENLDGIASAVRSDHAFNLFQEINGALPSGKERLVAVPRRFLELEPEERMLFQVGKRTGHLQRLDDLKRPEQVEPVRKICRQSGITAANVDERMHELMHELMQDRLRRGIYG</sequence>
<reference evidence="7 8" key="2">
    <citation type="journal article" date="2010" name="BMC Genomics">
        <title>The genome of Geobacter bemidjiensis, exemplar for the subsurface clade of Geobacter species that predominate in Fe(III)-reducing subsurface environments.</title>
        <authorList>
            <person name="Aklujkar M."/>
            <person name="Young N.D."/>
            <person name="Holmes D."/>
            <person name="Chavan M."/>
            <person name="Risso C."/>
            <person name="Kiss H.E."/>
            <person name="Han C.S."/>
            <person name="Land M.L."/>
            <person name="Lovley D.R."/>
        </authorList>
    </citation>
    <scope>NUCLEOTIDE SEQUENCE [LARGE SCALE GENOMIC DNA]</scope>
    <source>
        <strain evidence="8">ATCC BAA-1014 / DSM 16622 / JCM 12645 / Bem</strain>
    </source>
</reference>
<feature type="domain" description="Radical SAM core" evidence="6">
    <location>
        <begin position="13"/>
        <end position="273"/>
    </location>
</feature>
<evidence type="ECO:0000313" key="8">
    <source>
        <dbReference type="Proteomes" id="UP000008825"/>
    </source>
</evidence>
<dbReference type="Gene3D" id="3.20.20.70">
    <property type="entry name" value="Aldolase class I"/>
    <property type="match status" value="1"/>
</dbReference>
<keyword evidence="4" id="KW-0408">Iron</keyword>
<keyword evidence="5" id="KW-0411">Iron-sulfur</keyword>
<dbReference type="SMART" id="SM00729">
    <property type="entry name" value="Elp3"/>
    <property type="match status" value="1"/>
</dbReference>
<dbReference type="CDD" id="cd01335">
    <property type="entry name" value="Radical_SAM"/>
    <property type="match status" value="1"/>
</dbReference>
<dbReference type="HOGENOM" id="CLU_044464_1_1_7"/>
<dbReference type="InterPro" id="IPR013785">
    <property type="entry name" value="Aldolase_TIM"/>
</dbReference>
<evidence type="ECO:0000256" key="4">
    <source>
        <dbReference type="ARBA" id="ARBA00023004"/>
    </source>
</evidence>
<dbReference type="InterPro" id="IPR058240">
    <property type="entry name" value="rSAM_sf"/>
</dbReference>
<comment type="cofactor">
    <cofactor evidence="1">
        <name>[4Fe-4S] cluster</name>
        <dbReference type="ChEBI" id="CHEBI:49883"/>
    </cofactor>
</comment>
<name>B5EIR4_CITBB</name>
<dbReference type="SFLD" id="SFLDG01095">
    <property type="entry name" value="Uncharacterised_Radical_SAM_Su"/>
    <property type="match status" value="1"/>
</dbReference>
<dbReference type="InterPro" id="IPR051198">
    <property type="entry name" value="BchE-like"/>
</dbReference>
<evidence type="ECO:0000256" key="1">
    <source>
        <dbReference type="ARBA" id="ARBA00001966"/>
    </source>
</evidence>
<dbReference type="SUPFAM" id="SSF102114">
    <property type="entry name" value="Radical SAM enzymes"/>
    <property type="match status" value="1"/>
</dbReference>
<dbReference type="KEGG" id="gbm:Gbem_1410"/>
<keyword evidence="3" id="KW-0479">Metal-binding</keyword>
<reference evidence="7 8" key="1">
    <citation type="submission" date="2008-07" db="EMBL/GenBank/DDBJ databases">
        <title>Complete sequence of Geobacter bemidjiensis BEM.</title>
        <authorList>
            <consortium name="US DOE Joint Genome Institute"/>
            <person name="Lucas S."/>
            <person name="Copeland A."/>
            <person name="Lapidus A."/>
            <person name="Glavina del Rio T."/>
            <person name="Dalin E."/>
            <person name="Tice H."/>
            <person name="Bruce D."/>
            <person name="Goodwin L."/>
            <person name="Pitluck S."/>
            <person name="Kiss H."/>
            <person name="Brettin T."/>
            <person name="Detter J.C."/>
            <person name="Han C."/>
            <person name="Kuske C.R."/>
            <person name="Schmutz J."/>
            <person name="Larimer F."/>
            <person name="Land M."/>
            <person name="Hauser L."/>
            <person name="Kyrpides N."/>
            <person name="Lykidis A."/>
            <person name="Lovley D."/>
            <person name="Richardson P."/>
        </authorList>
    </citation>
    <scope>NUCLEOTIDE SEQUENCE [LARGE SCALE GENOMIC DNA]</scope>
    <source>
        <strain evidence="8">ATCC BAA-1014 / DSM 16622 / JCM 12645 / Bem</strain>
    </source>
</reference>
<evidence type="ECO:0000256" key="2">
    <source>
        <dbReference type="ARBA" id="ARBA00022691"/>
    </source>
</evidence>
<dbReference type="OrthoDB" id="5470216at2"/>
<evidence type="ECO:0000256" key="5">
    <source>
        <dbReference type="ARBA" id="ARBA00023014"/>
    </source>
</evidence>
<dbReference type="EMBL" id="CP001124">
    <property type="protein sequence ID" value="ACH38429.1"/>
    <property type="molecule type" value="Genomic_DNA"/>
</dbReference>
<evidence type="ECO:0000259" key="6">
    <source>
        <dbReference type="PROSITE" id="PS51918"/>
    </source>
</evidence>
<dbReference type="PANTHER" id="PTHR43409:SF4">
    <property type="entry name" value="RADICAL SAM SUPERFAMILY PROTEIN"/>
    <property type="match status" value="1"/>
</dbReference>
<evidence type="ECO:0000313" key="7">
    <source>
        <dbReference type="EMBL" id="ACH38429.1"/>
    </source>
</evidence>
<dbReference type="RefSeq" id="WP_012529842.1">
    <property type="nucleotide sequence ID" value="NC_011146.1"/>
</dbReference>
<dbReference type="SFLD" id="SFLDS00029">
    <property type="entry name" value="Radical_SAM"/>
    <property type="match status" value="1"/>
</dbReference>
<organism evidence="7 8">
    <name type="scientific">Citrifermentans bemidjiense (strain ATCC BAA-1014 / DSM 16622 / JCM 12645 / Bem)</name>
    <name type="common">Geobacter bemidjiensis</name>
    <dbReference type="NCBI Taxonomy" id="404380"/>
    <lineage>
        <taxon>Bacteria</taxon>
        <taxon>Pseudomonadati</taxon>
        <taxon>Thermodesulfobacteriota</taxon>
        <taxon>Desulfuromonadia</taxon>
        <taxon>Geobacterales</taxon>
        <taxon>Geobacteraceae</taxon>
        <taxon>Citrifermentans</taxon>
    </lineage>
</organism>
<dbReference type="InterPro" id="IPR006638">
    <property type="entry name" value="Elp3/MiaA/NifB-like_rSAM"/>
</dbReference>
<gene>
    <name evidence="7" type="ordered locus">Gbem_1410</name>
</gene>
<accession>B5EIR4</accession>
<keyword evidence="8" id="KW-1185">Reference proteome</keyword>
<dbReference type="GO" id="GO:0046872">
    <property type="term" value="F:metal ion binding"/>
    <property type="evidence" value="ECO:0007669"/>
    <property type="project" value="UniProtKB-KW"/>
</dbReference>
<dbReference type="GO" id="GO:0051536">
    <property type="term" value="F:iron-sulfur cluster binding"/>
    <property type="evidence" value="ECO:0007669"/>
    <property type="project" value="UniProtKB-KW"/>
</dbReference>
<dbReference type="AlphaFoldDB" id="B5EIR4"/>
<dbReference type="eggNOG" id="COG0635">
    <property type="taxonomic scope" value="Bacteria"/>
</dbReference>
<dbReference type="Proteomes" id="UP000008825">
    <property type="component" value="Chromosome"/>
</dbReference>
<dbReference type="PROSITE" id="PS51918">
    <property type="entry name" value="RADICAL_SAM"/>
    <property type="match status" value="1"/>
</dbReference>